<accession>A0A444UZW2</accession>
<dbReference type="AlphaFoldDB" id="A0A444UZW2"/>
<proteinExistence type="predicted"/>
<reference evidence="2 3" key="1">
    <citation type="submission" date="2019-01" db="EMBL/GenBank/DDBJ databases">
        <title>Draft Genome and Complete Hox-Cluster Characterization of the Sterlet Sturgeon (Acipenser ruthenus).</title>
        <authorList>
            <person name="Wei Q."/>
        </authorList>
    </citation>
    <scope>NUCLEOTIDE SEQUENCE [LARGE SCALE GENOMIC DNA]</scope>
    <source>
        <strain evidence="2">WHYD16114868_AA</strain>
        <tissue evidence="2">Blood</tissue>
    </source>
</reference>
<gene>
    <name evidence="2" type="ORF">EOD39_18776</name>
</gene>
<keyword evidence="3" id="KW-1185">Reference proteome</keyword>
<sequence length="157" mass="18477">MVREPVLYRDGTLGMVREPVRYRDGTLEGRHLLGDSNLDILLDFVRLEPDVQEKAITRGYPGLIEALEWMTQMVDWVYQEREWRERKRMRDRTNKDKALSPGRNQAASLSCWTNKENEKTNIKDTLDERHKRQRDRSVTTQCSIPRQCGWQLGGVES</sequence>
<comment type="caution">
    <text evidence="2">The sequence shown here is derived from an EMBL/GenBank/DDBJ whole genome shotgun (WGS) entry which is preliminary data.</text>
</comment>
<feature type="region of interest" description="Disordered" evidence="1">
    <location>
        <begin position="86"/>
        <end position="114"/>
    </location>
</feature>
<name>A0A444UZW2_ACIRT</name>
<feature type="compositionally biased region" description="Polar residues" evidence="1">
    <location>
        <begin position="102"/>
        <end position="114"/>
    </location>
</feature>
<protein>
    <submittedName>
        <fullName evidence="2">Uncharacterized protein</fullName>
    </submittedName>
</protein>
<dbReference type="Proteomes" id="UP000289886">
    <property type="component" value="Unassembled WGS sequence"/>
</dbReference>
<evidence type="ECO:0000313" key="2">
    <source>
        <dbReference type="EMBL" id="RXM93723.1"/>
    </source>
</evidence>
<organism evidence="2 3">
    <name type="scientific">Acipenser ruthenus</name>
    <name type="common">Sterlet sturgeon</name>
    <dbReference type="NCBI Taxonomy" id="7906"/>
    <lineage>
        <taxon>Eukaryota</taxon>
        <taxon>Metazoa</taxon>
        <taxon>Chordata</taxon>
        <taxon>Craniata</taxon>
        <taxon>Vertebrata</taxon>
        <taxon>Euteleostomi</taxon>
        <taxon>Actinopterygii</taxon>
        <taxon>Chondrostei</taxon>
        <taxon>Acipenseriformes</taxon>
        <taxon>Acipenseridae</taxon>
        <taxon>Acipenser</taxon>
    </lineage>
</organism>
<dbReference type="EMBL" id="SCEB01004211">
    <property type="protein sequence ID" value="RXM93723.1"/>
    <property type="molecule type" value="Genomic_DNA"/>
</dbReference>
<evidence type="ECO:0000256" key="1">
    <source>
        <dbReference type="SAM" id="MobiDB-lite"/>
    </source>
</evidence>
<evidence type="ECO:0000313" key="3">
    <source>
        <dbReference type="Proteomes" id="UP000289886"/>
    </source>
</evidence>